<sequence>MVTVTMCAKQKGASTLAAIVTFLNAGALPDAPLRLLVLLALQSNHDTMIRQAVFLQRIRT</sequence>
<comment type="caution">
    <text evidence="1">The sequence shown here is derived from an EMBL/GenBank/DDBJ whole genome shotgun (WGS) entry which is preliminary data.</text>
</comment>
<dbReference type="Proteomes" id="UP000636709">
    <property type="component" value="Unassembled WGS sequence"/>
</dbReference>
<accession>A0A835A191</accession>
<organism evidence="1 2">
    <name type="scientific">Digitaria exilis</name>
    <dbReference type="NCBI Taxonomy" id="1010633"/>
    <lineage>
        <taxon>Eukaryota</taxon>
        <taxon>Viridiplantae</taxon>
        <taxon>Streptophyta</taxon>
        <taxon>Embryophyta</taxon>
        <taxon>Tracheophyta</taxon>
        <taxon>Spermatophyta</taxon>
        <taxon>Magnoliopsida</taxon>
        <taxon>Liliopsida</taxon>
        <taxon>Poales</taxon>
        <taxon>Poaceae</taxon>
        <taxon>PACMAD clade</taxon>
        <taxon>Panicoideae</taxon>
        <taxon>Panicodae</taxon>
        <taxon>Paniceae</taxon>
        <taxon>Anthephorinae</taxon>
        <taxon>Digitaria</taxon>
    </lineage>
</organism>
<gene>
    <name evidence="1" type="ORF">HU200_063806</name>
</gene>
<evidence type="ECO:0000313" key="1">
    <source>
        <dbReference type="EMBL" id="KAF8650893.1"/>
    </source>
</evidence>
<dbReference type="AlphaFoldDB" id="A0A835A191"/>
<evidence type="ECO:0000313" key="2">
    <source>
        <dbReference type="Proteomes" id="UP000636709"/>
    </source>
</evidence>
<proteinExistence type="predicted"/>
<keyword evidence="2" id="KW-1185">Reference proteome</keyword>
<name>A0A835A191_9POAL</name>
<reference evidence="1" key="1">
    <citation type="submission" date="2020-07" db="EMBL/GenBank/DDBJ databases">
        <title>Genome sequence and genetic diversity analysis of an under-domesticated orphan crop, white fonio (Digitaria exilis).</title>
        <authorList>
            <person name="Bennetzen J.L."/>
            <person name="Chen S."/>
            <person name="Ma X."/>
            <person name="Wang X."/>
            <person name="Yssel A.E.J."/>
            <person name="Chaluvadi S.R."/>
            <person name="Johnson M."/>
            <person name="Gangashetty P."/>
            <person name="Hamidou F."/>
            <person name="Sanogo M.D."/>
            <person name="Zwaenepoel A."/>
            <person name="Wallace J."/>
            <person name="Van De Peer Y."/>
            <person name="Van Deynze A."/>
        </authorList>
    </citation>
    <scope>NUCLEOTIDE SEQUENCE</scope>
    <source>
        <tissue evidence="1">Leaves</tissue>
    </source>
</reference>
<protein>
    <submittedName>
        <fullName evidence="1">Uncharacterized protein</fullName>
    </submittedName>
</protein>
<dbReference type="EMBL" id="JACEFO010002708">
    <property type="protein sequence ID" value="KAF8650893.1"/>
    <property type="molecule type" value="Genomic_DNA"/>
</dbReference>